<evidence type="ECO:0000256" key="1">
    <source>
        <dbReference type="SAM" id="MobiDB-lite"/>
    </source>
</evidence>
<proteinExistence type="predicted"/>
<feature type="transmembrane region" description="Helical" evidence="2">
    <location>
        <begin position="36"/>
        <end position="58"/>
    </location>
</feature>
<reference evidence="4" key="1">
    <citation type="submission" date="2025-08" db="UniProtKB">
        <authorList>
            <consortium name="RefSeq"/>
        </authorList>
    </citation>
    <scope>IDENTIFICATION</scope>
    <source>
        <tissue evidence="4">Sperm</tissue>
    </source>
</reference>
<dbReference type="AlphaFoldDB" id="A0AAJ7WYQ1"/>
<name>A0AAJ7WYQ1_PETMA</name>
<dbReference type="KEGG" id="pmrn:116945093"/>
<protein>
    <submittedName>
        <fullName evidence="4">Uncharacterized protein LOC116945093</fullName>
    </submittedName>
</protein>
<dbReference type="RefSeq" id="XP_032815089.1">
    <property type="nucleotide sequence ID" value="XM_032959198.1"/>
</dbReference>
<feature type="region of interest" description="Disordered" evidence="1">
    <location>
        <begin position="181"/>
        <end position="211"/>
    </location>
</feature>
<keyword evidence="2" id="KW-0472">Membrane</keyword>
<evidence type="ECO:0000313" key="4">
    <source>
        <dbReference type="RefSeq" id="XP_032815089.1"/>
    </source>
</evidence>
<keyword evidence="3" id="KW-1185">Reference proteome</keyword>
<feature type="region of interest" description="Disordered" evidence="1">
    <location>
        <begin position="95"/>
        <end position="120"/>
    </location>
</feature>
<sequence length="211" mass="22372">MIVSVMVITLIAVVMIIPMSTLLIIIHLLLLMITMLLMIMMLLMMLLLSMLLLMMLLFGPWAPWRPLSAGEVGSPTPLRHGARYEPPAAGVQVSPLLPHRGAPRATESGAAGHTAQGPQLGDIEAQRWCDGAARRHDGRAAPGATGSAPVCGGHVPRRAPPFCAGATRGAAEPGQELLPERRRAVPGQHPRAPSGTRRVSDGYSPGGVLTW</sequence>
<evidence type="ECO:0000256" key="2">
    <source>
        <dbReference type="SAM" id="Phobius"/>
    </source>
</evidence>
<keyword evidence="2" id="KW-0812">Transmembrane</keyword>
<feature type="transmembrane region" description="Helical" evidence="2">
    <location>
        <begin position="7"/>
        <end position="30"/>
    </location>
</feature>
<dbReference type="Proteomes" id="UP001318040">
    <property type="component" value="Chromosome 23"/>
</dbReference>
<organism evidence="3 4">
    <name type="scientific">Petromyzon marinus</name>
    <name type="common">Sea lamprey</name>
    <dbReference type="NCBI Taxonomy" id="7757"/>
    <lineage>
        <taxon>Eukaryota</taxon>
        <taxon>Metazoa</taxon>
        <taxon>Chordata</taxon>
        <taxon>Craniata</taxon>
        <taxon>Vertebrata</taxon>
        <taxon>Cyclostomata</taxon>
        <taxon>Hyperoartia</taxon>
        <taxon>Petromyzontiformes</taxon>
        <taxon>Petromyzontidae</taxon>
        <taxon>Petromyzon</taxon>
    </lineage>
</organism>
<gene>
    <name evidence="4" type="primary">LOC116945093</name>
</gene>
<feature type="region of interest" description="Disordered" evidence="1">
    <location>
        <begin position="135"/>
        <end position="155"/>
    </location>
</feature>
<keyword evidence="2" id="KW-1133">Transmembrane helix</keyword>
<accession>A0AAJ7WYQ1</accession>
<evidence type="ECO:0000313" key="3">
    <source>
        <dbReference type="Proteomes" id="UP001318040"/>
    </source>
</evidence>